<proteinExistence type="predicted"/>
<comment type="caution">
    <text evidence="2">The sequence shown here is derived from an EMBL/GenBank/DDBJ whole genome shotgun (WGS) entry which is preliminary data.</text>
</comment>
<organism evidence="2 3">
    <name type="scientific">Euroglyphus maynei</name>
    <name type="common">Mayne's house dust mite</name>
    <dbReference type="NCBI Taxonomy" id="6958"/>
    <lineage>
        <taxon>Eukaryota</taxon>
        <taxon>Metazoa</taxon>
        <taxon>Ecdysozoa</taxon>
        <taxon>Arthropoda</taxon>
        <taxon>Chelicerata</taxon>
        <taxon>Arachnida</taxon>
        <taxon>Acari</taxon>
        <taxon>Acariformes</taxon>
        <taxon>Sarcoptiformes</taxon>
        <taxon>Astigmata</taxon>
        <taxon>Psoroptidia</taxon>
        <taxon>Analgoidea</taxon>
        <taxon>Pyroglyphidae</taxon>
        <taxon>Pyroglyphinae</taxon>
        <taxon>Euroglyphus</taxon>
    </lineage>
</organism>
<gene>
    <name evidence="2" type="ORF">BLA29_013400</name>
</gene>
<sequence>MAFIDDVTIFPTICDYPSNSCDFENGDTCTLEAIRSTVDKIDSDKSLELTKIANYSLLDVDYLAGYTDRLWHVYSPLQRNPGFVQFDHTIGSRYGKYLLVEVRRGFRGIITTERYSLSSGQRSLCLTMAIYSMDS</sequence>
<evidence type="ECO:0000259" key="1">
    <source>
        <dbReference type="PROSITE" id="PS50060"/>
    </source>
</evidence>
<accession>A0A1Y3BJI5</accession>
<reference evidence="2 3" key="1">
    <citation type="submission" date="2017-03" db="EMBL/GenBank/DDBJ databases">
        <title>Genome Survey of Euroglyphus maynei.</title>
        <authorList>
            <person name="Arlian L.G."/>
            <person name="Morgan M.S."/>
            <person name="Rider S.D."/>
        </authorList>
    </citation>
    <scope>NUCLEOTIDE SEQUENCE [LARGE SCALE GENOMIC DNA]</scope>
    <source>
        <strain evidence="2">Arlian Lab</strain>
        <tissue evidence="2">Whole body</tissue>
    </source>
</reference>
<feature type="non-terminal residue" evidence="2">
    <location>
        <position position="135"/>
    </location>
</feature>
<name>A0A1Y3BJI5_EURMA</name>
<dbReference type="Proteomes" id="UP000194236">
    <property type="component" value="Unassembled WGS sequence"/>
</dbReference>
<dbReference type="GO" id="GO:0016020">
    <property type="term" value="C:membrane"/>
    <property type="evidence" value="ECO:0007669"/>
    <property type="project" value="InterPro"/>
</dbReference>
<dbReference type="EMBL" id="MUJZ01019611">
    <property type="protein sequence ID" value="OTF80174.1"/>
    <property type="molecule type" value="Genomic_DNA"/>
</dbReference>
<dbReference type="PROSITE" id="PS50060">
    <property type="entry name" value="MAM_2"/>
    <property type="match status" value="1"/>
</dbReference>
<evidence type="ECO:0000313" key="3">
    <source>
        <dbReference type="Proteomes" id="UP000194236"/>
    </source>
</evidence>
<dbReference type="InterPro" id="IPR000998">
    <property type="entry name" value="MAM_dom"/>
</dbReference>
<dbReference type="AlphaFoldDB" id="A0A1Y3BJI5"/>
<keyword evidence="3" id="KW-1185">Reference proteome</keyword>
<evidence type="ECO:0000313" key="2">
    <source>
        <dbReference type="EMBL" id="OTF80174.1"/>
    </source>
</evidence>
<protein>
    <recommendedName>
        <fullName evidence="1">MAM domain-containing protein</fullName>
    </recommendedName>
</protein>
<feature type="domain" description="MAM" evidence="1">
    <location>
        <begin position="19"/>
        <end position="135"/>
    </location>
</feature>